<protein>
    <recommendedName>
        <fullName evidence="9">TIGR00374 family protein</fullName>
    </recommendedName>
</protein>
<evidence type="ECO:0000256" key="2">
    <source>
        <dbReference type="ARBA" id="ARBA00022475"/>
    </source>
</evidence>
<feature type="transmembrane region" description="Helical" evidence="6">
    <location>
        <begin position="60"/>
        <end position="79"/>
    </location>
</feature>
<keyword evidence="5 6" id="KW-0472">Membrane</keyword>
<proteinExistence type="predicted"/>
<gene>
    <name evidence="7" type="ORF">BKP64_04460</name>
</gene>
<dbReference type="OrthoDB" id="9126302at2"/>
<keyword evidence="8" id="KW-1185">Reference proteome</keyword>
<sequence length="308" mass="33388">MLRWAVAVLLLGVVLSAIDVPFLVKELANLSPAVFAIALSMTVFQVFLSAWRWRYTLSKLGLSLPFGFAVREYYLAIFLNQVLPGGVLGDVNRAWRHSANSGQRLAALHGVAIERLSGQLVLALTVVFASVWLISTDRLLVASFNRVWLVLIVLVAAVGSLVFLSQSSKRLAEYLHQLRVDLRRSLFSWPALPVQFGSSLLLLASYLAVFLTLAFGAGYVDDMPALLLLTALCAFLLMSMVIPVTVAGWGVREGTAAVLWALAGLPSEQGVALSVAYGVLVFVSGFPGLVILLLGRRRLATGPRLKIQ</sequence>
<evidence type="ECO:0000313" key="7">
    <source>
        <dbReference type="EMBL" id="AOY87491.1"/>
    </source>
</evidence>
<dbReference type="RefSeq" id="WP_070966545.1">
    <property type="nucleotide sequence ID" value="NZ_CP017715.1"/>
</dbReference>
<evidence type="ECO:0000256" key="3">
    <source>
        <dbReference type="ARBA" id="ARBA00022692"/>
    </source>
</evidence>
<dbReference type="KEGG" id="msq:BKP64_04460"/>
<dbReference type="PANTHER" id="PTHR40277">
    <property type="entry name" value="BLL5419 PROTEIN"/>
    <property type="match status" value="1"/>
</dbReference>
<dbReference type="PANTHER" id="PTHR40277:SF1">
    <property type="entry name" value="BLL5419 PROTEIN"/>
    <property type="match status" value="1"/>
</dbReference>
<dbReference type="GO" id="GO:0005886">
    <property type="term" value="C:plasma membrane"/>
    <property type="evidence" value="ECO:0007669"/>
    <property type="project" value="UniProtKB-SubCell"/>
</dbReference>
<evidence type="ECO:0000256" key="6">
    <source>
        <dbReference type="SAM" id="Phobius"/>
    </source>
</evidence>
<feature type="transmembrane region" description="Helical" evidence="6">
    <location>
        <begin position="27"/>
        <end position="48"/>
    </location>
</feature>
<dbReference type="EMBL" id="CP017715">
    <property type="protein sequence ID" value="AOY87491.1"/>
    <property type="molecule type" value="Genomic_DNA"/>
</dbReference>
<keyword evidence="2" id="KW-1003">Cell membrane</keyword>
<feature type="transmembrane region" description="Helical" evidence="6">
    <location>
        <begin position="271"/>
        <end position="294"/>
    </location>
</feature>
<feature type="transmembrane region" description="Helical" evidence="6">
    <location>
        <begin position="196"/>
        <end position="219"/>
    </location>
</feature>
<evidence type="ECO:0000313" key="8">
    <source>
        <dbReference type="Proteomes" id="UP000177445"/>
    </source>
</evidence>
<name>A0A1D9GIW5_9GAMM</name>
<evidence type="ECO:0000256" key="4">
    <source>
        <dbReference type="ARBA" id="ARBA00022989"/>
    </source>
</evidence>
<reference evidence="7 8" key="1">
    <citation type="submission" date="2016-10" db="EMBL/GenBank/DDBJ databases">
        <title>Marinobacter salinus sp. nov., a moderately halophilic bacterium isolated from a tidal flat environment.</title>
        <authorList>
            <person name="Park S.-J."/>
        </authorList>
    </citation>
    <scope>NUCLEOTIDE SEQUENCE [LARGE SCALE GENOMIC DNA]</scope>
    <source>
        <strain evidence="7 8">Hb8</strain>
    </source>
</reference>
<comment type="subcellular location">
    <subcellularLocation>
        <location evidence="1">Cell membrane</location>
        <topology evidence="1">Multi-pass membrane protein</topology>
    </subcellularLocation>
</comment>
<organism evidence="7 8">
    <name type="scientific">Marinobacter salinus</name>
    <dbReference type="NCBI Taxonomy" id="1874317"/>
    <lineage>
        <taxon>Bacteria</taxon>
        <taxon>Pseudomonadati</taxon>
        <taxon>Pseudomonadota</taxon>
        <taxon>Gammaproteobacteria</taxon>
        <taxon>Pseudomonadales</taxon>
        <taxon>Marinobacteraceae</taxon>
        <taxon>Marinobacter</taxon>
    </lineage>
</organism>
<feature type="transmembrane region" description="Helical" evidence="6">
    <location>
        <begin position="116"/>
        <end position="135"/>
    </location>
</feature>
<accession>A0A1D9GIW5</accession>
<keyword evidence="4 6" id="KW-1133">Transmembrane helix</keyword>
<feature type="transmembrane region" description="Helical" evidence="6">
    <location>
        <begin position="147"/>
        <end position="165"/>
    </location>
</feature>
<dbReference type="Proteomes" id="UP000177445">
    <property type="component" value="Chromosome"/>
</dbReference>
<feature type="transmembrane region" description="Helical" evidence="6">
    <location>
        <begin position="226"/>
        <end position="251"/>
    </location>
</feature>
<evidence type="ECO:0000256" key="1">
    <source>
        <dbReference type="ARBA" id="ARBA00004651"/>
    </source>
</evidence>
<dbReference type="Pfam" id="PF03706">
    <property type="entry name" value="LPG_synthase_TM"/>
    <property type="match status" value="1"/>
</dbReference>
<dbReference type="AlphaFoldDB" id="A0A1D9GIW5"/>
<evidence type="ECO:0000256" key="5">
    <source>
        <dbReference type="ARBA" id="ARBA00023136"/>
    </source>
</evidence>
<dbReference type="STRING" id="1874317.BKP64_04460"/>
<keyword evidence="3 6" id="KW-0812">Transmembrane</keyword>
<dbReference type="InterPro" id="IPR022791">
    <property type="entry name" value="L-PG_synthase/AglD"/>
</dbReference>
<evidence type="ECO:0008006" key="9">
    <source>
        <dbReference type="Google" id="ProtNLM"/>
    </source>
</evidence>